<dbReference type="EMBL" id="CBTN010000003">
    <property type="protein sequence ID" value="CDH49256.1"/>
    <property type="molecule type" value="Genomic_DNA"/>
</dbReference>
<evidence type="ECO:0000256" key="1">
    <source>
        <dbReference type="SAM" id="MobiDB-lite"/>
    </source>
</evidence>
<comment type="caution">
    <text evidence="2">The sequence shown here is derived from an EMBL/GenBank/DDBJ whole genome shotgun (WGS) entry which is preliminary data.</text>
</comment>
<sequence>MTLFSLEDRCCDLSKRVTTLLKESKQNYFMAEEVFHEQMDVMGMSDHTGKRPCLIRQPSSSNATASPPTAEETTTTPPPSPPGATLPRYRCMPHREVVIHCFQRAICSLVRHAPNHHLALKYLCFYLEQIDPPLRNERTENTMLINIIHVFAQERQSIEMAHRALDYINIGLERDILHRSQYHPNCTPKNAKFQDPASVFYSVSRPVLIRLKLEFSDDYRSIQPNTTGRLLSHYLRYY</sequence>
<protein>
    <submittedName>
        <fullName evidence="2">Uncharacterized protein</fullName>
    </submittedName>
</protein>
<reference evidence="2" key="1">
    <citation type="submission" date="2013-08" db="EMBL/GenBank/DDBJ databases">
        <title>Gene expansion shapes genome architecture in the human pathogen Lichtheimia corymbifera: an evolutionary genomics analysis in the ancient terrestrial Mucorales (Mucoromycotina).</title>
        <authorList>
            <person name="Schwartze V.U."/>
            <person name="Winter S."/>
            <person name="Shelest E."/>
            <person name="Marcet-Houben M."/>
            <person name="Horn F."/>
            <person name="Wehner S."/>
            <person name="Hoffmann K."/>
            <person name="Riege K."/>
            <person name="Sammeth M."/>
            <person name="Nowrousian M."/>
            <person name="Valiante V."/>
            <person name="Linde J."/>
            <person name="Jacobsen I.D."/>
            <person name="Marz M."/>
            <person name="Brakhage A.A."/>
            <person name="Gabaldon T."/>
            <person name="Bocker S."/>
            <person name="Voigt K."/>
        </authorList>
    </citation>
    <scope>NUCLEOTIDE SEQUENCE [LARGE SCALE GENOMIC DNA]</scope>
    <source>
        <strain evidence="2">FSU 9682</strain>
    </source>
</reference>
<dbReference type="OrthoDB" id="2265579at2759"/>
<gene>
    <name evidence="2" type="ORF">LCOR_01007.1</name>
</gene>
<dbReference type="AlphaFoldDB" id="A0A068RJV7"/>
<organism evidence="2 3">
    <name type="scientific">Lichtheimia corymbifera JMRC:FSU:9682</name>
    <dbReference type="NCBI Taxonomy" id="1263082"/>
    <lineage>
        <taxon>Eukaryota</taxon>
        <taxon>Fungi</taxon>
        <taxon>Fungi incertae sedis</taxon>
        <taxon>Mucoromycota</taxon>
        <taxon>Mucoromycotina</taxon>
        <taxon>Mucoromycetes</taxon>
        <taxon>Mucorales</taxon>
        <taxon>Lichtheimiaceae</taxon>
        <taxon>Lichtheimia</taxon>
    </lineage>
</organism>
<proteinExistence type="predicted"/>
<name>A0A068RJV7_9FUNG</name>
<evidence type="ECO:0000313" key="2">
    <source>
        <dbReference type="EMBL" id="CDH49256.1"/>
    </source>
</evidence>
<feature type="compositionally biased region" description="Low complexity" evidence="1">
    <location>
        <begin position="58"/>
        <end position="75"/>
    </location>
</feature>
<dbReference type="Proteomes" id="UP000027586">
    <property type="component" value="Unassembled WGS sequence"/>
</dbReference>
<evidence type="ECO:0000313" key="3">
    <source>
        <dbReference type="Proteomes" id="UP000027586"/>
    </source>
</evidence>
<dbReference type="VEuPathDB" id="FungiDB:LCOR_01007.1"/>
<keyword evidence="3" id="KW-1185">Reference proteome</keyword>
<accession>A0A068RJV7</accession>
<feature type="region of interest" description="Disordered" evidence="1">
    <location>
        <begin position="46"/>
        <end position="87"/>
    </location>
</feature>